<organism evidence="1 2">
    <name type="scientific">Oceanicella actignis</name>
    <dbReference type="NCBI Taxonomy" id="1189325"/>
    <lineage>
        <taxon>Bacteria</taxon>
        <taxon>Pseudomonadati</taxon>
        <taxon>Pseudomonadota</taxon>
        <taxon>Alphaproteobacteria</taxon>
        <taxon>Rhodobacterales</taxon>
        <taxon>Paracoccaceae</taxon>
        <taxon>Oceanicella</taxon>
    </lineage>
</organism>
<name>A0A1M7U1J4_9RHOB</name>
<protein>
    <submittedName>
        <fullName evidence="1">Uncharacterized protein</fullName>
    </submittedName>
</protein>
<accession>A0A1M7U1J4</accession>
<evidence type="ECO:0000313" key="1">
    <source>
        <dbReference type="EMBL" id="SHN76932.1"/>
    </source>
</evidence>
<evidence type="ECO:0000313" key="2">
    <source>
        <dbReference type="Proteomes" id="UP000184066"/>
    </source>
</evidence>
<dbReference type="EMBL" id="FRDL01000014">
    <property type="protein sequence ID" value="SHN76932.1"/>
    <property type="molecule type" value="Genomic_DNA"/>
</dbReference>
<gene>
    <name evidence="1" type="ORF">SAMN05216200_11423</name>
</gene>
<dbReference type="Proteomes" id="UP000184066">
    <property type="component" value="Unassembled WGS sequence"/>
</dbReference>
<dbReference type="RefSeq" id="WP_125459064.1">
    <property type="nucleotide sequence ID" value="NZ_FOHL01000001.1"/>
</dbReference>
<sequence>MADALRVKFTAPANVGGRVYRPGAVADVDRASALALMGSGRAVPVAAAAAPAPNRAASPDATRGAP</sequence>
<dbReference type="AlphaFoldDB" id="A0A1M7U1J4"/>
<reference evidence="1 2" key="1">
    <citation type="submission" date="2016-12" db="EMBL/GenBank/DDBJ databases">
        <authorList>
            <person name="Song W.-J."/>
            <person name="Kurnit D.M."/>
        </authorList>
    </citation>
    <scope>NUCLEOTIDE SEQUENCE [LARGE SCALE GENOMIC DNA]</scope>
    <source>
        <strain evidence="1 2">CGMCC 1.10808</strain>
    </source>
</reference>
<dbReference type="STRING" id="1189325.SAMN04488119_101399"/>
<keyword evidence="2" id="KW-1185">Reference proteome</keyword>
<proteinExistence type="predicted"/>